<proteinExistence type="predicted"/>
<dbReference type="InterPro" id="IPR006026">
    <property type="entry name" value="Peptidase_Metallo"/>
</dbReference>
<dbReference type="OrthoDB" id="291007at2759"/>
<dbReference type="FunFam" id="3.40.390.10:FF:000015">
    <property type="entry name" value="Meprin A subunit"/>
    <property type="match status" value="1"/>
</dbReference>
<dbReference type="SUPFAM" id="SSF55486">
    <property type="entry name" value="Metalloproteases ('zincins'), catalytic domain"/>
    <property type="match status" value="1"/>
</dbReference>
<feature type="chain" id="PRO_5035342110" description="Metalloendopeptidase" evidence="11">
    <location>
        <begin position="22"/>
        <end position="266"/>
    </location>
</feature>
<feature type="binding site" evidence="10">
    <location>
        <position position="172"/>
    </location>
    <ligand>
        <name>Zn(2+)</name>
        <dbReference type="ChEBI" id="CHEBI:29105"/>
        <note>catalytic</note>
    </ligand>
</feature>
<feature type="disulfide bond" evidence="10">
    <location>
        <begin position="111"/>
        <end position="266"/>
    </location>
</feature>
<dbReference type="EMBL" id="JACEEZ010012802">
    <property type="protein sequence ID" value="KAG0720478.1"/>
    <property type="molecule type" value="Genomic_DNA"/>
</dbReference>
<evidence type="ECO:0000256" key="3">
    <source>
        <dbReference type="ARBA" id="ARBA00022729"/>
    </source>
</evidence>
<evidence type="ECO:0000313" key="13">
    <source>
        <dbReference type="EMBL" id="KAG0720478.1"/>
    </source>
</evidence>
<gene>
    <name evidence="13" type="primary">nas-4_1</name>
    <name evidence="13" type="ORF">GWK47_048439</name>
</gene>
<keyword evidence="4 11" id="KW-0378">Hydrolase</keyword>
<dbReference type="GO" id="GO:0006508">
    <property type="term" value="P:proteolysis"/>
    <property type="evidence" value="ECO:0007669"/>
    <property type="project" value="UniProtKB-KW"/>
</dbReference>
<dbReference type="PROSITE" id="PS51864">
    <property type="entry name" value="ASTACIN"/>
    <property type="match status" value="1"/>
</dbReference>
<evidence type="ECO:0000256" key="9">
    <source>
        <dbReference type="ARBA" id="ARBA00023180"/>
    </source>
</evidence>
<organism evidence="13 14">
    <name type="scientific">Chionoecetes opilio</name>
    <name type="common">Atlantic snow crab</name>
    <name type="synonym">Cancer opilio</name>
    <dbReference type="NCBI Taxonomy" id="41210"/>
    <lineage>
        <taxon>Eukaryota</taxon>
        <taxon>Metazoa</taxon>
        <taxon>Ecdysozoa</taxon>
        <taxon>Arthropoda</taxon>
        <taxon>Crustacea</taxon>
        <taxon>Multicrustacea</taxon>
        <taxon>Malacostraca</taxon>
        <taxon>Eumalacostraca</taxon>
        <taxon>Eucarida</taxon>
        <taxon>Decapoda</taxon>
        <taxon>Pleocyemata</taxon>
        <taxon>Brachyura</taxon>
        <taxon>Eubrachyura</taxon>
        <taxon>Majoidea</taxon>
        <taxon>Majidae</taxon>
        <taxon>Chionoecetes</taxon>
    </lineage>
</organism>
<dbReference type="PANTHER" id="PTHR10127:SF814">
    <property type="entry name" value="MEPRIN A SUBUNIT BETA"/>
    <property type="match status" value="1"/>
</dbReference>
<dbReference type="InterPro" id="IPR024079">
    <property type="entry name" value="MetalloPept_cat_dom_sf"/>
</dbReference>
<evidence type="ECO:0000256" key="11">
    <source>
        <dbReference type="RuleBase" id="RU361183"/>
    </source>
</evidence>
<evidence type="ECO:0000313" key="14">
    <source>
        <dbReference type="Proteomes" id="UP000770661"/>
    </source>
</evidence>
<dbReference type="InterPro" id="IPR001506">
    <property type="entry name" value="Peptidase_M12A"/>
</dbReference>
<accession>A0A8J4Y5B2</accession>
<evidence type="ECO:0000256" key="1">
    <source>
        <dbReference type="ARBA" id="ARBA00022670"/>
    </source>
</evidence>
<dbReference type="Gene3D" id="3.40.390.10">
    <property type="entry name" value="Collagenase (Catalytic Domain)"/>
    <property type="match status" value="1"/>
</dbReference>
<sequence>MKGVVTSVCLCLAALASLVLAAPGPTDPTFPRTGQEWTPEYLMNPDELGDYFEGDIQLPLPPRATNGMLDEKYRWTDGKVYYKFDPTFRLTWHRKKVIAAMDKYEELTNNCITFHERTDEKDYILFILRSEDTCHSAVGRRGGKQNIVYTRECIKSKGSIMHQMYHALGFEHEQSRSDRDEYVTIMWDNIEFEKKKNFEKKDSDTVTPFGEAYDYGSVMHYGRDAFATNNGKDTIVTKDPAYQGVIGQRKGLSDVDIRKLLKMYKC</sequence>
<evidence type="ECO:0000256" key="7">
    <source>
        <dbReference type="ARBA" id="ARBA00023145"/>
    </source>
</evidence>
<keyword evidence="6 11" id="KW-0482">Metalloprotease</keyword>
<reference evidence="13" key="1">
    <citation type="submission" date="2020-07" db="EMBL/GenBank/DDBJ databases">
        <title>The High-quality genome of the commercially important snow crab, Chionoecetes opilio.</title>
        <authorList>
            <person name="Jeong J.-H."/>
            <person name="Ryu S."/>
        </authorList>
    </citation>
    <scope>NUCLEOTIDE SEQUENCE</scope>
    <source>
        <strain evidence="13">MADBK_172401_WGS</strain>
        <tissue evidence="13">Digestive gland</tissue>
    </source>
</reference>
<evidence type="ECO:0000256" key="5">
    <source>
        <dbReference type="ARBA" id="ARBA00022833"/>
    </source>
</evidence>
<dbReference type="CDD" id="cd04280">
    <property type="entry name" value="ZnMc_astacin_like"/>
    <property type="match status" value="1"/>
</dbReference>
<feature type="domain" description="Peptidase M12A" evidence="12">
    <location>
        <begin position="66"/>
        <end position="266"/>
    </location>
</feature>
<dbReference type="InterPro" id="IPR034035">
    <property type="entry name" value="Astacin-like_dom"/>
</dbReference>
<feature type="binding site" evidence="10">
    <location>
        <position position="166"/>
    </location>
    <ligand>
        <name>Zn(2+)</name>
        <dbReference type="ChEBI" id="CHEBI:29105"/>
        <note>catalytic</note>
    </ligand>
</feature>
<dbReference type="Pfam" id="PF01400">
    <property type="entry name" value="Astacin"/>
    <property type="match status" value="1"/>
</dbReference>
<dbReference type="Proteomes" id="UP000770661">
    <property type="component" value="Unassembled WGS sequence"/>
</dbReference>
<keyword evidence="3 11" id="KW-0732">Signal</keyword>
<evidence type="ECO:0000256" key="8">
    <source>
        <dbReference type="ARBA" id="ARBA00023157"/>
    </source>
</evidence>
<comment type="cofactor">
    <cofactor evidence="10 11">
        <name>Zn(2+)</name>
        <dbReference type="ChEBI" id="CHEBI:29105"/>
    </cofactor>
    <text evidence="10 11">Binds 1 zinc ion per subunit.</text>
</comment>
<dbReference type="GO" id="GO:0004222">
    <property type="term" value="F:metalloendopeptidase activity"/>
    <property type="evidence" value="ECO:0007669"/>
    <property type="project" value="UniProtKB-UniRule"/>
</dbReference>
<evidence type="ECO:0000256" key="2">
    <source>
        <dbReference type="ARBA" id="ARBA00022723"/>
    </source>
</evidence>
<feature type="signal peptide" evidence="11">
    <location>
        <begin position="1"/>
        <end position="21"/>
    </location>
</feature>
<dbReference type="AlphaFoldDB" id="A0A8J4Y5B2"/>
<keyword evidence="7" id="KW-0865">Zymogen</keyword>
<protein>
    <recommendedName>
        <fullName evidence="11">Metalloendopeptidase</fullName>
        <ecNumber evidence="11">3.4.24.-</ecNumber>
    </recommendedName>
</protein>
<keyword evidence="9" id="KW-0325">Glycoprotein</keyword>
<dbReference type="EC" id="3.4.24.-" evidence="11"/>
<keyword evidence="14" id="KW-1185">Reference proteome</keyword>
<evidence type="ECO:0000259" key="12">
    <source>
        <dbReference type="PROSITE" id="PS51864"/>
    </source>
</evidence>
<keyword evidence="5 10" id="KW-0862">Zinc</keyword>
<name>A0A8J4Y5B2_CHIOP</name>
<keyword evidence="1 11" id="KW-0645">Protease</keyword>
<keyword evidence="2 10" id="KW-0479">Metal-binding</keyword>
<dbReference type="GO" id="GO:0008270">
    <property type="term" value="F:zinc ion binding"/>
    <property type="evidence" value="ECO:0007669"/>
    <property type="project" value="UniProtKB-UniRule"/>
</dbReference>
<dbReference type="PRINTS" id="PR00480">
    <property type="entry name" value="ASTACIN"/>
</dbReference>
<keyword evidence="8 10" id="KW-1015">Disulfide bond</keyword>
<dbReference type="SMART" id="SM00235">
    <property type="entry name" value="ZnMc"/>
    <property type="match status" value="1"/>
</dbReference>
<comment type="caution">
    <text evidence="10">Lacks conserved residue(s) required for the propagation of feature annotation.</text>
</comment>
<evidence type="ECO:0000256" key="6">
    <source>
        <dbReference type="ARBA" id="ARBA00023049"/>
    </source>
</evidence>
<dbReference type="PANTHER" id="PTHR10127">
    <property type="entry name" value="DISCOIDIN, CUB, EGF, LAMININ , AND ZINC METALLOPROTEASE DOMAIN CONTAINING"/>
    <property type="match status" value="1"/>
</dbReference>
<evidence type="ECO:0000256" key="10">
    <source>
        <dbReference type="PROSITE-ProRule" id="PRU01211"/>
    </source>
</evidence>
<comment type="caution">
    <text evidence="13">The sequence shown here is derived from an EMBL/GenBank/DDBJ whole genome shotgun (WGS) entry which is preliminary data.</text>
</comment>
<feature type="binding site" evidence="10">
    <location>
        <position position="162"/>
    </location>
    <ligand>
        <name>Zn(2+)</name>
        <dbReference type="ChEBI" id="CHEBI:29105"/>
        <note>catalytic</note>
    </ligand>
</feature>
<evidence type="ECO:0000256" key="4">
    <source>
        <dbReference type="ARBA" id="ARBA00022801"/>
    </source>
</evidence>